<dbReference type="GO" id="GO:0009378">
    <property type="term" value="F:four-way junction helicase activity"/>
    <property type="evidence" value="ECO:0007669"/>
    <property type="project" value="TreeGrafter"/>
</dbReference>
<dbReference type="Gene3D" id="3.40.50.300">
    <property type="entry name" value="P-loop containing nucleotide triphosphate hydrolases"/>
    <property type="match status" value="1"/>
</dbReference>
<comment type="catalytic activity">
    <reaction evidence="4">
        <text>Couples ATP hydrolysis with the unwinding of duplex DNA by translocating in the 3'-5' direction.</text>
        <dbReference type="EC" id="5.6.2.4"/>
    </reaction>
</comment>
<dbReference type="Pfam" id="PF16124">
    <property type="entry name" value="RecQ_Zn_bind"/>
    <property type="match status" value="1"/>
</dbReference>
<dbReference type="PROSITE" id="PS51194">
    <property type="entry name" value="HELICASE_CTER"/>
    <property type="match status" value="1"/>
</dbReference>
<proteinExistence type="inferred from homology"/>
<dbReference type="Gene3D" id="1.10.10.10">
    <property type="entry name" value="Winged helix-like DNA-binding domain superfamily/Winged helix DNA-binding domain"/>
    <property type="match status" value="1"/>
</dbReference>
<dbReference type="InterPro" id="IPR036388">
    <property type="entry name" value="WH-like_DNA-bd_sf"/>
</dbReference>
<reference evidence="9 10" key="1">
    <citation type="journal article" date="2014" name="Genome Announc.">
        <title>Draft Genome Sequences of Marine Flavobacterium Nonlabens Strains NR17, NR24, NR27, NR32, NR33, and Ara13.</title>
        <authorList>
            <person name="Nakanishi M."/>
            <person name="Meirelles P."/>
            <person name="Suzuki R."/>
            <person name="Takatani N."/>
            <person name="Mino S."/>
            <person name="Suda W."/>
            <person name="Oshima K."/>
            <person name="Hattori M."/>
            <person name="Ohkuma M."/>
            <person name="Hosokawa M."/>
            <person name="Miyashita K."/>
            <person name="Thompson F.L."/>
            <person name="Niwa A."/>
            <person name="Sawabe T."/>
            <person name="Sawabe T."/>
        </authorList>
    </citation>
    <scope>NUCLEOTIDE SEQUENCE [LARGE SCALE GENOMIC DNA]</scope>
    <source>
        <strain evidence="10">JCM19296</strain>
    </source>
</reference>
<evidence type="ECO:0000256" key="4">
    <source>
        <dbReference type="ARBA" id="ARBA00034617"/>
    </source>
</evidence>
<dbReference type="EMBL" id="BBLG01000011">
    <property type="protein sequence ID" value="GAK77659.1"/>
    <property type="molecule type" value="Genomic_DNA"/>
</dbReference>
<dbReference type="GO" id="GO:0003677">
    <property type="term" value="F:DNA binding"/>
    <property type="evidence" value="ECO:0007669"/>
    <property type="project" value="UniProtKB-KW"/>
</dbReference>
<organism evidence="9 10">
    <name type="scientific">Nonlabens ulvanivorans</name>
    <name type="common">Persicivirga ulvanivorans</name>
    <dbReference type="NCBI Taxonomy" id="906888"/>
    <lineage>
        <taxon>Bacteria</taxon>
        <taxon>Pseudomonadati</taxon>
        <taxon>Bacteroidota</taxon>
        <taxon>Flavobacteriia</taxon>
        <taxon>Flavobacteriales</taxon>
        <taxon>Flavobacteriaceae</taxon>
        <taxon>Nonlabens</taxon>
    </lineage>
</organism>
<dbReference type="InterPro" id="IPR032284">
    <property type="entry name" value="RecQ_Zn-bd"/>
</dbReference>
<evidence type="ECO:0000313" key="10">
    <source>
        <dbReference type="Proteomes" id="UP000028980"/>
    </source>
</evidence>
<dbReference type="GO" id="GO:0006281">
    <property type="term" value="P:DNA repair"/>
    <property type="evidence" value="ECO:0007669"/>
    <property type="project" value="TreeGrafter"/>
</dbReference>
<dbReference type="SUPFAM" id="SSF52540">
    <property type="entry name" value="P-loop containing nucleoside triphosphate hydrolases"/>
    <property type="match status" value="1"/>
</dbReference>
<dbReference type="GO" id="GO:0005737">
    <property type="term" value="C:cytoplasm"/>
    <property type="evidence" value="ECO:0007669"/>
    <property type="project" value="TreeGrafter"/>
</dbReference>
<dbReference type="Proteomes" id="UP000028980">
    <property type="component" value="Unassembled WGS sequence"/>
</dbReference>
<dbReference type="GO" id="GO:0006310">
    <property type="term" value="P:DNA recombination"/>
    <property type="evidence" value="ECO:0007669"/>
    <property type="project" value="TreeGrafter"/>
</dbReference>
<dbReference type="GO" id="GO:0043138">
    <property type="term" value="F:3'-5' DNA helicase activity"/>
    <property type="evidence" value="ECO:0007669"/>
    <property type="project" value="UniProtKB-EC"/>
</dbReference>
<protein>
    <recommendedName>
        <fullName evidence="6">ATP-dependent DNA helicase RecQ</fullName>
        <ecNumber evidence="5">5.6.2.4</ecNumber>
    </recommendedName>
    <alternativeName>
        <fullName evidence="7">DNA 3'-5' helicase RecQ</fullName>
    </alternativeName>
</protein>
<evidence type="ECO:0000259" key="8">
    <source>
        <dbReference type="PROSITE" id="PS51194"/>
    </source>
</evidence>
<evidence type="ECO:0000313" key="9">
    <source>
        <dbReference type="EMBL" id="GAK77659.1"/>
    </source>
</evidence>
<keyword evidence="2" id="KW-0238">DNA-binding</keyword>
<keyword evidence="9" id="KW-0378">Hydrolase</keyword>
<comment type="similarity">
    <text evidence="1">Belongs to the helicase family. RecQ subfamily.</text>
</comment>
<keyword evidence="3" id="KW-0413">Isomerase</keyword>
<keyword evidence="9" id="KW-0067">ATP-binding</keyword>
<evidence type="ECO:0000256" key="5">
    <source>
        <dbReference type="ARBA" id="ARBA00034808"/>
    </source>
</evidence>
<dbReference type="InterPro" id="IPR027417">
    <property type="entry name" value="P-loop_NTPase"/>
</dbReference>
<evidence type="ECO:0000256" key="6">
    <source>
        <dbReference type="ARBA" id="ARBA00044535"/>
    </source>
</evidence>
<dbReference type="EC" id="5.6.2.4" evidence="5"/>
<feature type="domain" description="Helicase C-terminal" evidence="8">
    <location>
        <begin position="1"/>
        <end position="95"/>
    </location>
</feature>
<dbReference type="InterPro" id="IPR001650">
    <property type="entry name" value="Helicase_C-like"/>
</dbReference>
<gene>
    <name evidence="9" type="ORF">JCM19296_3267</name>
</gene>
<evidence type="ECO:0000256" key="3">
    <source>
        <dbReference type="ARBA" id="ARBA00023235"/>
    </source>
</evidence>
<dbReference type="Pfam" id="PF00271">
    <property type="entry name" value="Helicase_C"/>
    <property type="match status" value="1"/>
</dbReference>
<name>A0A081DFG3_NONUL</name>
<dbReference type="PANTHER" id="PTHR13710">
    <property type="entry name" value="DNA HELICASE RECQ FAMILY MEMBER"/>
    <property type="match status" value="1"/>
</dbReference>
<evidence type="ECO:0000256" key="2">
    <source>
        <dbReference type="ARBA" id="ARBA00023125"/>
    </source>
</evidence>
<keyword evidence="9" id="KW-0547">Nucleotide-binding</keyword>
<comment type="caution">
    <text evidence="9">The sequence shown here is derived from an EMBL/GenBank/DDBJ whole genome shotgun (WGS) entry which is preliminary data.</text>
</comment>
<accession>A0A081DFG3</accession>
<keyword evidence="9" id="KW-0347">Helicase</keyword>
<evidence type="ECO:0000256" key="7">
    <source>
        <dbReference type="ARBA" id="ARBA00044550"/>
    </source>
</evidence>
<evidence type="ECO:0000256" key="1">
    <source>
        <dbReference type="ARBA" id="ARBA00005446"/>
    </source>
</evidence>
<dbReference type="AlphaFoldDB" id="A0A081DFG3"/>
<dbReference type="GO" id="GO:0005694">
    <property type="term" value="C:chromosome"/>
    <property type="evidence" value="ECO:0007669"/>
    <property type="project" value="TreeGrafter"/>
</dbReference>
<sequence>MKNETQVIVATNAFGMGIDKPDVRTVTHLQLPDSIESYYQETGRAGRDGKESIAQFFYNINDINHAQNQFIKSLPTVENIKFVYRKLNNYLRIAMHEGGENTTHQLSFSDFASTYSINGMMCYNALLTLDRFSVISLSQSYHRRSNIRFRESGKNIIDFLGNQKDMNAIVQAILRTYGSSTYQDLEINTSIIALRSNTSEQKVIETLQKLEERELIEANIIDADTQINFLEPRDDDRTINRFSKELTKQNKIKKQKLEQMFYLITQKQKCINVLILRYFGEKSQPCGKCSVCIGKVPQILVLDKIKDLLINKDLNSGDIASLLPQIDKNNLIETISLLLEQGKVSLLDNHKYHWNG</sequence>
<dbReference type="PANTHER" id="PTHR13710:SF105">
    <property type="entry name" value="ATP-DEPENDENT DNA HELICASE Q1"/>
    <property type="match status" value="1"/>
</dbReference>